<dbReference type="Proteomes" id="UP000000768">
    <property type="component" value="Chromosome 5"/>
</dbReference>
<dbReference type="Gramene" id="OQU82956">
    <property type="protein sequence ID" value="OQU82956"/>
    <property type="gene ID" value="SORBI_3005G052400"/>
</dbReference>
<feature type="region of interest" description="Disordered" evidence="1">
    <location>
        <begin position="1"/>
        <end position="114"/>
    </location>
</feature>
<feature type="compositionally biased region" description="Low complexity" evidence="1">
    <location>
        <begin position="72"/>
        <end position="100"/>
    </location>
</feature>
<dbReference type="AlphaFoldDB" id="A0A1Z5RHX1"/>
<evidence type="ECO:0000256" key="1">
    <source>
        <dbReference type="SAM" id="MobiDB-lite"/>
    </source>
</evidence>
<evidence type="ECO:0000313" key="3">
    <source>
        <dbReference type="Proteomes" id="UP000000768"/>
    </source>
</evidence>
<name>A0A1Z5RHX1_SORBI</name>
<reference evidence="2 3" key="1">
    <citation type="journal article" date="2009" name="Nature">
        <title>The Sorghum bicolor genome and the diversification of grasses.</title>
        <authorList>
            <person name="Paterson A.H."/>
            <person name="Bowers J.E."/>
            <person name="Bruggmann R."/>
            <person name="Dubchak I."/>
            <person name="Grimwood J."/>
            <person name="Gundlach H."/>
            <person name="Haberer G."/>
            <person name="Hellsten U."/>
            <person name="Mitros T."/>
            <person name="Poliakov A."/>
            <person name="Schmutz J."/>
            <person name="Spannagl M."/>
            <person name="Tang H."/>
            <person name="Wang X."/>
            <person name="Wicker T."/>
            <person name="Bharti A.K."/>
            <person name="Chapman J."/>
            <person name="Feltus F.A."/>
            <person name="Gowik U."/>
            <person name="Grigoriev I.V."/>
            <person name="Lyons E."/>
            <person name="Maher C.A."/>
            <person name="Martis M."/>
            <person name="Narechania A."/>
            <person name="Otillar R.P."/>
            <person name="Penning B.W."/>
            <person name="Salamov A.A."/>
            <person name="Wang Y."/>
            <person name="Zhang L."/>
            <person name="Carpita N.C."/>
            <person name="Freeling M."/>
            <person name="Gingle A.R."/>
            <person name="Hash C.T."/>
            <person name="Keller B."/>
            <person name="Klein P."/>
            <person name="Kresovich S."/>
            <person name="McCann M.C."/>
            <person name="Ming R."/>
            <person name="Peterson D.G."/>
            <person name="Mehboob-ur-Rahman"/>
            <person name="Ware D."/>
            <person name="Westhoff P."/>
            <person name="Mayer K.F."/>
            <person name="Messing J."/>
            <person name="Rokhsar D.S."/>
        </authorList>
    </citation>
    <scope>NUCLEOTIDE SEQUENCE [LARGE SCALE GENOMIC DNA]</scope>
    <source>
        <strain evidence="3">cv. BTx623</strain>
    </source>
</reference>
<feature type="compositionally biased region" description="Basic and acidic residues" evidence="1">
    <location>
        <begin position="1"/>
        <end position="10"/>
    </location>
</feature>
<proteinExistence type="predicted"/>
<keyword evidence="3" id="KW-1185">Reference proteome</keyword>
<reference evidence="3" key="2">
    <citation type="journal article" date="2018" name="Plant J.">
        <title>The Sorghum bicolor reference genome: improved assembly, gene annotations, a transcriptome atlas, and signatures of genome organization.</title>
        <authorList>
            <person name="McCormick R.F."/>
            <person name="Truong S.K."/>
            <person name="Sreedasyam A."/>
            <person name="Jenkins J."/>
            <person name="Shu S."/>
            <person name="Sims D."/>
            <person name="Kennedy M."/>
            <person name="Amirebrahimi M."/>
            <person name="Weers B.D."/>
            <person name="McKinley B."/>
            <person name="Mattison A."/>
            <person name="Morishige D.T."/>
            <person name="Grimwood J."/>
            <person name="Schmutz J."/>
            <person name="Mullet J.E."/>
        </authorList>
    </citation>
    <scope>NUCLEOTIDE SEQUENCE [LARGE SCALE GENOMIC DNA]</scope>
    <source>
        <strain evidence="3">cv. BTx623</strain>
    </source>
</reference>
<gene>
    <name evidence="2" type="ORF">SORBI_3005G052400</name>
</gene>
<sequence>MEPTAAKEEASLGNSSAELMEMVESTLANSAGHAVSPLGQAAPRARVDPHSGPPIRTGYRNRTTRRDASNRAAGGATGDSAAASTTSTGGSSRAAAITTGDCRHRPPPRLPDSPASISTQANILQLYLACIRNTLRLLLLLLFPVHHEPTSLVQMQTWCHYRHHFIEKKESFLIIS</sequence>
<dbReference type="InParanoid" id="A0A1Z5RHX1"/>
<evidence type="ECO:0000313" key="2">
    <source>
        <dbReference type="EMBL" id="OQU82956.1"/>
    </source>
</evidence>
<organism evidence="2 3">
    <name type="scientific">Sorghum bicolor</name>
    <name type="common">Sorghum</name>
    <name type="synonym">Sorghum vulgare</name>
    <dbReference type="NCBI Taxonomy" id="4558"/>
    <lineage>
        <taxon>Eukaryota</taxon>
        <taxon>Viridiplantae</taxon>
        <taxon>Streptophyta</taxon>
        <taxon>Embryophyta</taxon>
        <taxon>Tracheophyta</taxon>
        <taxon>Spermatophyta</taxon>
        <taxon>Magnoliopsida</taxon>
        <taxon>Liliopsida</taxon>
        <taxon>Poales</taxon>
        <taxon>Poaceae</taxon>
        <taxon>PACMAD clade</taxon>
        <taxon>Panicoideae</taxon>
        <taxon>Andropogonodae</taxon>
        <taxon>Andropogoneae</taxon>
        <taxon>Sorghinae</taxon>
        <taxon>Sorghum</taxon>
    </lineage>
</organism>
<dbReference type="EMBL" id="CM000764">
    <property type="protein sequence ID" value="OQU82956.1"/>
    <property type="molecule type" value="Genomic_DNA"/>
</dbReference>
<accession>A0A1Z5RHX1</accession>
<protein>
    <submittedName>
        <fullName evidence="2">Uncharacterized protein</fullName>
    </submittedName>
</protein>